<dbReference type="AlphaFoldDB" id="A0A6A6SZA1"/>
<accession>A0A6A6SZA1</accession>
<feature type="domain" description="MYND-type" evidence="5">
    <location>
        <begin position="16"/>
        <end position="55"/>
    </location>
</feature>
<evidence type="ECO:0000313" key="7">
    <source>
        <dbReference type="Proteomes" id="UP000799324"/>
    </source>
</evidence>
<dbReference type="SUPFAM" id="SSF144232">
    <property type="entry name" value="HIT/MYND zinc finger-like"/>
    <property type="match status" value="1"/>
</dbReference>
<dbReference type="PANTHER" id="PTHR46920:SF1">
    <property type="entry name" value="PROTEIN MSS51 HOMOLOG, MITOCHONDRIAL-RELATED"/>
    <property type="match status" value="1"/>
</dbReference>
<evidence type="ECO:0000256" key="4">
    <source>
        <dbReference type="PROSITE-ProRule" id="PRU00134"/>
    </source>
</evidence>
<evidence type="ECO:0000256" key="3">
    <source>
        <dbReference type="ARBA" id="ARBA00022833"/>
    </source>
</evidence>
<sequence>MASEDPPSLALKQALCYTCWNISSNLSRCLACKRVSYCSKNCQKQDWNRNHKALCKKLVALNESKGYLPSSNRCWKDYYAEQVYHSLILMISYEPYCYHCYRRESQIEDGARLKTCQYCRLTSFCPSCQPTHPSAECATLQVIATDDRILVDLRRRTGRSSTIAFTGLPRQQHFPLASATDWYDYYTRLSDKGGLRFKMNRDLKYQGHDRKEREFVEGIRYGTNTTTYQLTLLAAIEAIIPNVSTRASINLHIIGAAGAEFASAPAFEELLHLLPSLTALHLSFVGKNVFVPHEEGTKTQDLHTLQCCTTCTTMGRSISFTTWRGPYHAYVDTDSYKTPDLAAAFHSGFSVDEQADWYPTIEYLAHASHPTLFTAARNFEILGEMEIWKSLGAAFVRNAEVNKWKGMSPSLVVYGDRPNEVSYRNHWWYIVEQK</sequence>
<dbReference type="PROSITE" id="PS50865">
    <property type="entry name" value="ZF_MYND_2"/>
    <property type="match status" value="1"/>
</dbReference>
<reference evidence="6" key="1">
    <citation type="journal article" date="2020" name="Stud. Mycol.">
        <title>101 Dothideomycetes genomes: a test case for predicting lifestyles and emergence of pathogens.</title>
        <authorList>
            <person name="Haridas S."/>
            <person name="Albert R."/>
            <person name="Binder M."/>
            <person name="Bloem J."/>
            <person name="Labutti K."/>
            <person name="Salamov A."/>
            <person name="Andreopoulos B."/>
            <person name="Baker S."/>
            <person name="Barry K."/>
            <person name="Bills G."/>
            <person name="Bluhm B."/>
            <person name="Cannon C."/>
            <person name="Castanera R."/>
            <person name="Culley D."/>
            <person name="Daum C."/>
            <person name="Ezra D."/>
            <person name="Gonzalez J."/>
            <person name="Henrissat B."/>
            <person name="Kuo A."/>
            <person name="Liang C."/>
            <person name="Lipzen A."/>
            <person name="Lutzoni F."/>
            <person name="Magnuson J."/>
            <person name="Mondo S."/>
            <person name="Nolan M."/>
            <person name="Ohm R."/>
            <person name="Pangilinan J."/>
            <person name="Park H.-J."/>
            <person name="Ramirez L."/>
            <person name="Alfaro M."/>
            <person name="Sun H."/>
            <person name="Tritt A."/>
            <person name="Yoshinaga Y."/>
            <person name="Zwiers L.-H."/>
            <person name="Turgeon B."/>
            <person name="Goodwin S."/>
            <person name="Spatafora J."/>
            <person name="Crous P."/>
            <person name="Grigoriev I."/>
        </authorList>
    </citation>
    <scope>NUCLEOTIDE SEQUENCE</scope>
    <source>
        <strain evidence="6">CBS 122681</strain>
    </source>
</reference>
<keyword evidence="2 4" id="KW-0863">Zinc-finger</keyword>
<name>A0A6A6SZA1_9PLEO</name>
<dbReference type="OrthoDB" id="432970at2759"/>
<dbReference type="InterPro" id="IPR002893">
    <property type="entry name" value="Znf_MYND"/>
</dbReference>
<dbReference type="PANTHER" id="PTHR46920">
    <property type="match status" value="1"/>
</dbReference>
<evidence type="ECO:0000313" key="6">
    <source>
        <dbReference type="EMBL" id="KAF2652870.1"/>
    </source>
</evidence>
<dbReference type="InterPro" id="IPR046824">
    <property type="entry name" value="Mss51-like_C"/>
</dbReference>
<proteinExistence type="predicted"/>
<gene>
    <name evidence="6" type="ORF">K491DRAFT_662982</name>
</gene>
<dbReference type="GO" id="GO:0008270">
    <property type="term" value="F:zinc ion binding"/>
    <property type="evidence" value="ECO:0007669"/>
    <property type="project" value="UniProtKB-KW"/>
</dbReference>
<dbReference type="EMBL" id="MU004392">
    <property type="protein sequence ID" value="KAF2652870.1"/>
    <property type="molecule type" value="Genomic_DNA"/>
</dbReference>
<organism evidence="6 7">
    <name type="scientific">Lophiostoma macrostomum CBS 122681</name>
    <dbReference type="NCBI Taxonomy" id="1314788"/>
    <lineage>
        <taxon>Eukaryota</taxon>
        <taxon>Fungi</taxon>
        <taxon>Dikarya</taxon>
        <taxon>Ascomycota</taxon>
        <taxon>Pezizomycotina</taxon>
        <taxon>Dothideomycetes</taxon>
        <taxon>Pleosporomycetidae</taxon>
        <taxon>Pleosporales</taxon>
        <taxon>Lophiostomataceae</taxon>
        <taxon>Lophiostoma</taxon>
    </lineage>
</organism>
<keyword evidence="1" id="KW-0479">Metal-binding</keyword>
<keyword evidence="3" id="KW-0862">Zinc</keyword>
<dbReference type="Pfam" id="PF01753">
    <property type="entry name" value="zf-MYND"/>
    <property type="match status" value="1"/>
</dbReference>
<keyword evidence="7" id="KW-1185">Reference proteome</keyword>
<dbReference type="Pfam" id="PF20179">
    <property type="entry name" value="MSS51_C"/>
    <property type="match status" value="1"/>
</dbReference>
<dbReference type="Proteomes" id="UP000799324">
    <property type="component" value="Unassembled WGS sequence"/>
</dbReference>
<evidence type="ECO:0000259" key="5">
    <source>
        <dbReference type="PROSITE" id="PS50865"/>
    </source>
</evidence>
<dbReference type="Gene3D" id="6.10.140.2220">
    <property type="match status" value="1"/>
</dbReference>
<dbReference type="PROSITE" id="PS01360">
    <property type="entry name" value="ZF_MYND_1"/>
    <property type="match status" value="1"/>
</dbReference>
<protein>
    <recommendedName>
        <fullName evidence="5">MYND-type domain-containing protein</fullName>
    </recommendedName>
</protein>
<evidence type="ECO:0000256" key="2">
    <source>
        <dbReference type="ARBA" id="ARBA00022771"/>
    </source>
</evidence>
<dbReference type="InterPro" id="IPR052839">
    <property type="entry name" value="Mito_gene_expr_regulator"/>
</dbReference>
<evidence type="ECO:0000256" key="1">
    <source>
        <dbReference type="ARBA" id="ARBA00022723"/>
    </source>
</evidence>